<keyword evidence="2" id="KW-0812">Transmembrane</keyword>
<evidence type="ECO:0000256" key="1">
    <source>
        <dbReference type="SAM" id="MobiDB-lite"/>
    </source>
</evidence>
<sequence length="77" mass="8478">MKSHWPIRPSFVQSTYISTCVGRGIRKPLGANSKESSGPQNDRSFTRLGNDAVYQPWTIILPVSLLTVVAGLRPIIP</sequence>
<protein>
    <submittedName>
        <fullName evidence="3">Uncharacterized protein</fullName>
    </submittedName>
</protein>
<evidence type="ECO:0000313" key="4">
    <source>
        <dbReference type="Proteomes" id="UP000326950"/>
    </source>
</evidence>
<organism evidence="3 4">
    <name type="scientific">Aspergillus tamarii</name>
    <dbReference type="NCBI Taxonomy" id="41984"/>
    <lineage>
        <taxon>Eukaryota</taxon>
        <taxon>Fungi</taxon>
        <taxon>Dikarya</taxon>
        <taxon>Ascomycota</taxon>
        <taxon>Pezizomycotina</taxon>
        <taxon>Eurotiomycetes</taxon>
        <taxon>Eurotiomycetidae</taxon>
        <taxon>Eurotiales</taxon>
        <taxon>Aspergillaceae</taxon>
        <taxon>Aspergillus</taxon>
        <taxon>Aspergillus subgen. Circumdati</taxon>
    </lineage>
</organism>
<gene>
    <name evidence="3" type="ORF">BDV40DRAFT_264991</name>
</gene>
<dbReference type="AlphaFoldDB" id="A0A5N6UVC5"/>
<reference evidence="3 4" key="1">
    <citation type="submission" date="2019-04" db="EMBL/GenBank/DDBJ databases">
        <title>Friends and foes A comparative genomics study of 23 Aspergillus species from section Flavi.</title>
        <authorList>
            <consortium name="DOE Joint Genome Institute"/>
            <person name="Kjaerbolling I."/>
            <person name="Vesth T."/>
            <person name="Frisvad J.C."/>
            <person name="Nybo J.L."/>
            <person name="Theobald S."/>
            <person name="Kildgaard S."/>
            <person name="Isbrandt T."/>
            <person name="Kuo A."/>
            <person name="Sato A."/>
            <person name="Lyhne E.K."/>
            <person name="Kogle M.E."/>
            <person name="Wiebenga A."/>
            <person name="Kun R.S."/>
            <person name="Lubbers R.J."/>
            <person name="Makela M.R."/>
            <person name="Barry K."/>
            <person name="Chovatia M."/>
            <person name="Clum A."/>
            <person name="Daum C."/>
            <person name="Haridas S."/>
            <person name="He G."/>
            <person name="LaButti K."/>
            <person name="Lipzen A."/>
            <person name="Mondo S."/>
            <person name="Riley R."/>
            <person name="Salamov A."/>
            <person name="Simmons B.A."/>
            <person name="Magnuson J.K."/>
            <person name="Henrissat B."/>
            <person name="Mortensen U.H."/>
            <person name="Larsen T.O."/>
            <person name="Devries R.P."/>
            <person name="Grigoriev I.V."/>
            <person name="Machida M."/>
            <person name="Baker S.E."/>
            <person name="Andersen M.R."/>
        </authorList>
    </citation>
    <scope>NUCLEOTIDE SEQUENCE [LARGE SCALE GENOMIC DNA]</scope>
    <source>
        <strain evidence="3 4">CBS 117626</strain>
    </source>
</reference>
<evidence type="ECO:0000313" key="3">
    <source>
        <dbReference type="EMBL" id="KAE8162597.1"/>
    </source>
</evidence>
<proteinExistence type="predicted"/>
<dbReference type="Proteomes" id="UP000326950">
    <property type="component" value="Unassembled WGS sequence"/>
</dbReference>
<evidence type="ECO:0000256" key="2">
    <source>
        <dbReference type="SAM" id="Phobius"/>
    </source>
</evidence>
<keyword evidence="2" id="KW-1133">Transmembrane helix</keyword>
<keyword evidence="2" id="KW-0472">Membrane</keyword>
<name>A0A5N6UVC5_ASPTM</name>
<feature type="compositionally biased region" description="Polar residues" evidence="1">
    <location>
        <begin position="33"/>
        <end position="43"/>
    </location>
</feature>
<dbReference type="EMBL" id="ML738627">
    <property type="protein sequence ID" value="KAE8162597.1"/>
    <property type="molecule type" value="Genomic_DNA"/>
</dbReference>
<feature type="region of interest" description="Disordered" evidence="1">
    <location>
        <begin position="28"/>
        <end position="47"/>
    </location>
</feature>
<accession>A0A5N6UVC5</accession>
<keyword evidence="4" id="KW-1185">Reference proteome</keyword>
<feature type="transmembrane region" description="Helical" evidence="2">
    <location>
        <begin position="54"/>
        <end position="76"/>
    </location>
</feature>